<evidence type="ECO:0000259" key="3">
    <source>
        <dbReference type="PROSITE" id="PS50158"/>
    </source>
</evidence>
<sequence>MNLNGSTSNKKGSQGQALYVGSSRDGNRGRRGSNRGRGRRSDDQGTSSGFFNTRGRGKSSARGTRGYYNYNQRQRSEDNNNCYICARYGHYAKDCYQNENNQSGNRRGGYSRRGKQ</sequence>
<dbReference type="SUPFAM" id="SSF57756">
    <property type="entry name" value="Retrovirus zinc finger-like domains"/>
    <property type="match status" value="1"/>
</dbReference>
<keyword evidence="1" id="KW-0863">Zinc-finger</keyword>
<keyword evidence="5" id="KW-1185">Reference proteome</keyword>
<protein>
    <recommendedName>
        <fullName evidence="3">CCHC-type domain-containing protein</fullName>
    </recommendedName>
</protein>
<dbReference type="InterPro" id="IPR036875">
    <property type="entry name" value="Znf_CCHC_sf"/>
</dbReference>
<comment type="caution">
    <text evidence="4">The sequence shown here is derived from an EMBL/GenBank/DDBJ whole genome shotgun (WGS) entry which is preliminary data.</text>
</comment>
<reference evidence="4" key="1">
    <citation type="submission" date="2021-08" db="EMBL/GenBank/DDBJ databases">
        <title>WGS assembly of Ceratopteris richardii.</title>
        <authorList>
            <person name="Marchant D.B."/>
            <person name="Chen G."/>
            <person name="Jenkins J."/>
            <person name="Shu S."/>
            <person name="Leebens-Mack J."/>
            <person name="Grimwood J."/>
            <person name="Schmutz J."/>
            <person name="Soltis P."/>
            <person name="Soltis D."/>
            <person name="Chen Z.-H."/>
        </authorList>
    </citation>
    <scope>NUCLEOTIDE SEQUENCE</scope>
    <source>
        <strain evidence="4">Whitten #5841</strain>
        <tissue evidence="4">Leaf</tissue>
    </source>
</reference>
<feature type="region of interest" description="Disordered" evidence="2">
    <location>
        <begin position="1"/>
        <end position="73"/>
    </location>
</feature>
<feature type="domain" description="CCHC-type" evidence="3">
    <location>
        <begin position="82"/>
        <end position="95"/>
    </location>
</feature>
<keyword evidence="1" id="KW-0479">Metal-binding</keyword>
<dbReference type="EMBL" id="CM035412">
    <property type="protein sequence ID" value="KAH7432060.1"/>
    <property type="molecule type" value="Genomic_DNA"/>
</dbReference>
<dbReference type="PROSITE" id="PS50158">
    <property type="entry name" value="ZF_CCHC"/>
    <property type="match status" value="1"/>
</dbReference>
<dbReference type="Gene3D" id="4.10.60.10">
    <property type="entry name" value="Zinc finger, CCHC-type"/>
    <property type="match status" value="1"/>
</dbReference>
<name>A0A8T2UC05_CERRI</name>
<gene>
    <name evidence="4" type="ORF">KP509_07G006200</name>
</gene>
<accession>A0A8T2UC05</accession>
<evidence type="ECO:0000256" key="1">
    <source>
        <dbReference type="PROSITE-ProRule" id="PRU00047"/>
    </source>
</evidence>
<proteinExistence type="predicted"/>
<feature type="compositionally biased region" description="Polar residues" evidence="2">
    <location>
        <begin position="1"/>
        <end position="16"/>
    </location>
</feature>
<feature type="region of interest" description="Disordered" evidence="2">
    <location>
        <begin position="95"/>
        <end position="116"/>
    </location>
</feature>
<dbReference type="InterPro" id="IPR001878">
    <property type="entry name" value="Znf_CCHC"/>
</dbReference>
<evidence type="ECO:0000313" key="4">
    <source>
        <dbReference type="EMBL" id="KAH7432060.1"/>
    </source>
</evidence>
<dbReference type="GO" id="GO:0008270">
    <property type="term" value="F:zinc ion binding"/>
    <property type="evidence" value="ECO:0007669"/>
    <property type="project" value="UniProtKB-KW"/>
</dbReference>
<organism evidence="4 5">
    <name type="scientific">Ceratopteris richardii</name>
    <name type="common">Triangle waterfern</name>
    <dbReference type="NCBI Taxonomy" id="49495"/>
    <lineage>
        <taxon>Eukaryota</taxon>
        <taxon>Viridiplantae</taxon>
        <taxon>Streptophyta</taxon>
        <taxon>Embryophyta</taxon>
        <taxon>Tracheophyta</taxon>
        <taxon>Polypodiopsida</taxon>
        <taxon>Polypodiidae</taxon>
        <taxon>Polypodiales</taxon>
        <taxon>Pteridineae</taxon>
        <taxon>Pteridaceae</taxon>
        <taxon>Parkerioideae</taxon>
        <taxon>Ceratopteris</taxon>
    </lineage>
</organism>
<dbReference type="AlphaFoldDB" id="A0A8T2UC05"/>
<keyword evidence="1" id="KW-0862">Zinc</keyword>
<feature type="compositionally biased region" description="Basic residues" evidence="2">
    <location>
        <begin position="29"/>
        <end position="38"/>
    </location>
</feature>
<dbReference type="GO" id="GO:0003676">
    <property type="term" value="F:nucleic acid binding"/>
    <property type="evidence" value="ECO:0007669"/>
    <property type="project" value="InterPro"/>
</dbReference>
<evidence type="ECO:0000313" key="5">
    <source>
        <dbReference type="Proteomes" id="UP000825935"/>
    </source>
</evidence>
<evidence type="ECO:0000256" key="2">
    <source>
        <dbReference type="SAM" id="MobiDB-lite"/>
    </source>
</evidence>
<dbReference type="Proteomes" id="UP000825935">
    <property type="component" value="Chromosome 7"/>
</dbReference>